<dbReference type="InParanoid" id="A0A286UK47"/>
<dbReference type="InterPro" id="IPR011009">
    <property type="entry name" value="Kinase-like_dom_sf"/>
</dbReference>
<comment type="caution">
    <text evidence="1">The sequence shown here is derived from an EMBL/GenBank/DDBJ whole genome shotgun (WGS) entry which is preliminary data.</text>
</comment>
<proteinExistence type="predicted"/>
<gene>
    <name evidence="1" type="ORF">PNOK_0477900</name>
</gene>
<evidence type="ECO:0008006" key="3">
    <source>
        <dbReference type="Google" id="ProtNLM"/>
    </source>
</evidence>
<organism evidence="1 2">
    <name type="scientific">Pyrrhoderma noxium</name>
    <dbReference type="NCBI Taxonomy" id="2282107"/>
    <lineage>
        <taxon>Eukaryota</taxon>
        <taxon>Fungi</taxon>
        <taxon>Dikarya</taxon>
        <taxon>Basidiomycota</taxon>
        <taxon>Agaricomycotina</taxon>
        <taxon>Agaricomycetes</taxon>
        <taxon>Hymenochaetales</taxon>
        <taxon>Hymenochaetaceae</taxon>
        <taxon>Pyrrhoderma</taxon>
    </lineage>
</organism>
<keyword evidence="2" id="KW-1185">Reference proteome</keyword>
<dbReference type="AlphaFoldDB" id="A0A286UK47"/>
<dbReference type="OrthoDB" id="2523749at2759"/>
<evidence type="ECO:0000313" key="1">
    <source>
        <dbReference type="EMBL" id="PAV19845.1"/>
    </source>
</evidence>
<name>A0A286UK47_9AGAM</name>
<reference evidence="1 2" key="1">
    <citation type="journal article" date="2017" name="Mol. Ecol.">
        <title>Comparative and population genomic landscape of Phellinus noxius: A hypervariable fungus causing root rot in trees.</title>
        <authorList>
            <person name="Chung C.L."/>
            <person name="Lee T.J."/>
            <person name="Akiba M."/>
            <person name="Lee H.H."/>
            <person name="Kuo T.H."/>
            <person name="Liu D."/>
            <person name="Ke H.M."/>
            <person name="Yokoi T."/>
            <person name="Roa M.B."/>
            <person name="Lu M.J."/>
            <person name="Chang Y.Y."/>
            <person name="Ann P.J."/>
            <person name="Tsai J.N."/>
            <person name="Chen C.Y."/>
            <person name="Tzean S.S."/>
            <person name="Ota Y."/>
            <person name="Hattori T."/>
            <person name="Sahashi N."/>
            <person name="Liou R.F."/>
            <person name="Kikuchi T."/>
            <person name="Tsai I.J."/>
        </authorList>
    </citation>
    <scope>NUCLEOTIDE SEQUENCE [LARGE SCALE GENOMIC DNA]</scope>
    <source>
        <strain evidence="1 2">FFPRI411160</strain>
    </source>
</reference>
<evidence type="ECO:0000313" key="2">
    <source>
        <dbReference type="Proteomes" id="UP000217199"/>
    </source>
</evidence>
<sequence>MDTAGHIQISAKRIPKLFETPCTVPSNLEEASKDVTHELVLQESLGDYSNYPIYRGTLAGNPVVAKIAFDDTIHAEDLRIEAKNYALLQKLQGSSIPKLYNFVEGPVSFSHRKLNAVFVCIIIQDCGNRINLFDENRNFLLRTSEKLEILNRLLQIHLEGYAHGDFSLFDFVGTLGNYKIIDLKYMREHTCQWAAKTLDLWKAPYITILRHQYSSDVMKQLPPQEIINCLIPELAETTKENVSALLKWMKKFKTEMDANPDCDVNQLVEKYQANPISLPHTCPEGSVSFKKYIPYLSDEESE</sequence>
<protein>
    <recommendedName>
        <fullName evidence="3">Protein kinase domain-containing protein</fullName>
    </recommendedName>
</protein>
<dbReference type="Proteomes" id="UP000217199">
    <property type="component" value="Unassembled WGS sequence"/>
</dbReference>
<dbReference type="SUPFAM" id="SSF56112">
    <property type="entry name" value="Protein kinase-like (PK-like)"/>
    <property type="match status" value="1"/>
</dbReference>
<dbReference type="EMBL" id="NBII01000004">
    <property type="protein sequence ID" value="PAV19845.1"/>
    <property type="molecule type" value="Genomic_DNA"/>
</dbReference>
<accession>A0A286UK47</accession>